<dbReference type="PANTHER" id="PTHR47287">
    <property type="entry name" value="C2H2 AND C2HC ZINC FINGERS SUPERFAMILY PROTEIN"/>
    <property type="match status" value="1"/>
</dbReference>
<dbReference type="Gene3D" id="3.30.160.60">
    <property type="entry name" value="Classic Zinc Finger"/>
    <property type="match status" value="1"/>
</dbReference>
<proteinExistence type="predicted"/>
<dbReference type="GO" id="GO:0009788">
    <property type="term" value="P:negative regulation of abscisic acid-activated signaling pathway"/>
    <property type="evidence" value="ECO:0007669"/>
    <property type="project" value="InterPro"/>
</dbReference>
<gene>
    <name evidence="9" type="ORF">B296_00051923</name>
</gene>
<evidence type="ECO:0000256" key="1">
    <source>
        <dbReference type="ARBA" id="ARBA00004123"/>
    </source>
</evidence>
<dbReference type="Proteomes" id="UP000287651">
    <property type="component" value="Unassembled WGS sequence"/>
</dbReference>
<dbReference type="PROSITE" id="PS50157">
    <property type="entry name" value="ZINC_FINGER_C2H2_2"/>
    <property type="match status" value="1"/>
</dbReference>
<evidence type="ECO:0000256" key="7">
    <source>
        <dbReference type="SAM" id="MobiDB-lite"/>
    </source>
</evidence>
<dbReference type="PROSITE" id="PS00028">
    <property type="entry name" value="ZINC_FINGER_C2H2_1"/>
    <property type="match status" value="1"/>
</dbReference>
<evidence type="ECO:0000313" key="10">
    <source>
        <dbReference type="Proteomes" id="UP000287651"/>
    </source>
</evidence>
<keyword evidence="2" id="KW-0479">Metal-binding</keyword>
<dbReference type="EMBL" id="AMZH03024310">
    <property type="protein sequence ID" value="RRT35922.1"/>
    <property type="molecule type" value="Genomic_DNA"/>
</dbReference>
<dbReference type="InterPro" id="IPR036236">
    <property type="entry name" value="Znf_C2H2_sf"/>
</dbReference>
<evidence type="ECO:0000256" key="3">
    <source>
        <dbReference type="ARBA" id="ARBA00022771"/>
    </source>
</evidence>
<evidence type="ECO:0000256" key="2">
    <source>
        <dbReference type="ARBA" id="ARBA00022723"/>
    </source>
</evidence>
<dbReference type="SUPFAM" id="SSF57667">
    <property type="entry name" value="beta-beta-alpha zinc fingers"/>
    <property type="match status" value="1"/>
</dbReference>
<name>A0A426X8X0_ENSVE</name>
<dbReference type="InterPro" id="IPR044246">
    <property type="entry name" value="ZFP3-like"/>
</dbReference>
<feature type="region of interest" description="Disordered" evidence="7">
    <location>
        <begin position="101"/>
        <end position="125"/>
    </location>
</feature>
<protein>
    <recommendedName>
        <fullName evidence="8">C2H2-type domain-containing protein</fullName>
    </recommendedName>
</protein>
<evidence type="ECO:0000259" key="8">
    <source>
        <dbReference type="PROSITE" id="PS50157"/>
    </source>
</evidence>
<dbReference type="GO" id="GO:0005634">
    <property type="term" value="C:nucleus"/>
    <property type="evidence" value="ECO:0007669"/>
    <property type="project" value="UniProtKB-SubCell"/>
</dbReference>
<dbReference type="PANTHER" id="PTHR47287:SF15">
    <property type="entry name" value="ZINC FINGER PROTEIN 3-LIKE"/>
    <property type="match status" value="1"/>
</dbReference>
<evidence type="ECO:0000256" key="6">
    <source>
        <dbReference type="PROSITE-ProRule" id="PRU00042"/>
    </source>
</evidence>
<comment type="subcellular location">
    <subcellularLocation>
        <location evidence="1">Nucleus</location>
    </subcellularLocation>
</comment>
<comment type="caution">
    <text evidence="9">The sequence shown here is derived from an EMBL/GenBank/DDBJ whole genome shotgun (WGS) entry which is preliminary data.</text>
</comment>
<dbReference type="AlphaFoldDB" id="A0A426X8X0"/>
<evidence type="ECO:0000313" key="9">
    <source>
        <dbReference type="EMBL" id="RRT35922.1"/>
    </source>
</evidence>
<reference evidence="9 10" key="1">
    <citation type="journal article" date="2014" name="Agronomy (Basel)">
        <title>A Draft Genome Sequence for Ensete ventricosum, the Drought-Tolerant Tree Against Hunger.</title>
        <authorList>
            <person name="Harrison J."/>
            <person name="Moore K.A."/>
            <person name="Paszkiewicz K."/>
            <person name="Jones T."/>
            <person name="Grant M."/>
            <person name="Ambacheew D."/>
            <person name="Muzemil S."/>
            <person name="Studholme D.J."/>
        </authorList>
    </citation>
    <scope>NUCLEOTIDE SEQUENCE [LARGE SCALE GENOMIC DNA]</scope>
</reference>
<dbReference type="GO" id="GO:0008270">
    <property type="term" value="F:zinc ion binding"/>
    <property type="evidence" value="ECO:0007669"/>
    <property type="project" value="UniProtKB-KW"/>
</dbReference>
<evidence type="ECO:0000256" key="5">
    <source>
        <dbReference type="ARBA" id="ARBA00023242"/>
    </source>
</evidence>
<feature type="domain" description="C2H2-type" evidence="8">
    <location>
        <begin position="30"/>
        <end position="57"/>
    </location>
</feature>
<dbReference type="InterPro" id="IPR013087">
    <property type="entry name" value="Znf_C2H2_type"/>
</dbReference>
<sequence length="133" mass="14505">MEFELQKDDDGVNLELGLEPSSMPHPERVFRCTYCQKKFHCSQALGGHQNAHKLERSLAKRKREVSLAMRPHPAGQIQPVVASTSLGGRFVRKEEKAVTLTPWTRGGADGKGGRGGADDKAGIAGDIDLSLRL</sequence>
<keyword evidence="4" id="KW-0862">Zinc</keyword>
<organism evidence="9 10">
    <name type="scientific">Ensete ventricosum</name>
    <name type="common">Abyssinian banana</name>
    <name type="synonym">Musa ensete</name>
    <dbReference type="NCBI Taxonomy" id="4639"/>
    <lineage>
        <taxon>Eukaryota</taxon>
        <taxon>Viridiplantae</taxon>
        <taxon>Streptophyta</taxon>
        <taxon>Embryophyta</taxon>
        <taxon>Tracheophyta</taxon>
        <taxon>Spermatophyta</taxon>
        <taxon>Magnoliopsida</taxon>
        <taxon>Liliopsida</taxon>
        <taxon>Zingiberales</taxon>
        <taxon>Musaceae</taxon>
        <taxon>Ensete</taxon>
    </lineage>
</organism>
<keyword evidence="3 6" id="KW-0863">Zinc-finger</keyword>
<accession>A0A426X8X0</accession>
<evidence type="ECO:0000256" key="4">
    <source>
        <dbReference type="ARBA" id="ARBA00022833"/>
    </source>
</evidence>
<keyword evidence="5" id="KW-0539">Nucleus</keyword>